<reference evidence="8" key="1">
    <citation type="submission" date="2021-02" db="EMBL/GenBank/DDBJ databases">
        <authorList>
            <person name="Dougan E. K."/>
            <person name="Rhodes N."/>
            <person name="Thang M."/>
            <person name="Chan C."/>
        </authorList>
    </citation>
    <scope>NUCLEOTIDE SEQUENCE</scope>
</reference>
<dbReference type="GO" id="GO:0071424">
    <property type="term" value="F:rRNA (cytosine-N4-)-methyltransferase activity"/>
    <property type="evidence" value="ECO:0007669"/>
    <property type="project" value="TreeGrafter"/>
</dbReference>
<feature type="repeat" description="PPR" evidence="5">
    <location>
        <begin position="881"/>
        <end position="915"/>
    </location>
</feature>
<protein>
    <submittedName>
        <fullName evidence="8">RsmH protein</fullName>
    </submittedName>
</protein>
<dbReference type="Pfam" id="PF13812">
    <property type="entry name" value="PPR_3"/>
    <property type="match status" value="2"/>
</dbReference>
<dbReference type="Gene3D" id="1.25.40.10">
    <property type="entry name" value="Tetratricopeptide repeat domain"/>
    <property type="match status" value="2"/>
</dbReference>
<accession>A0A812G7X5</accession>
<feature type="repeat" description="PPR" evidence="5">
    <location>
        <begin position="776"/>
        <end position="810"/>
    </location>
</feature>
<dbReference type="PROSITE" id="PS51375">
    <property type="entry name" value="PPR"/>
    <property type="match status" value="2"/>
</dbReference>
<dbReference type="GO" id="GO:0070475">
    <property type="term" value="P:rRNA base methylation"/>
    <property type="evidence" value="ECO:0007669"/>
    <property type="project" value="TreeGrafter"/>
</dbReference>
<dbReference type="InterPro" id="IPR002885">
    <property type="entry name" value="PPR_rpt"/>
</dbReference>
<evidence type="ECO:0000256" key="4">
    <source>
        <dbReference type="ARBA" id="ARBA00022691"/>
    </source>
</evidence>
<name>A0A812G7X5_9DINO</name>
<evidence type="ECO:0000313" key="8">
    <source>
        <dbReference type="EMBL" id="CAE6917310.1"/>
    </source>
</evidence>
<dbReference type="Gene3D" id="1.10.150.170">
    <property type="entry name" value="Putative methyltransferase TM0872, insert domain"/>
    <property type="match status" value="1"/>
</dbReference>
<dbReference type="NCBIfam" id="TIGR00006">
    <property type="entry name" value="16S rRNA (cytosine(1402)-N(4))-methyltransferase RsmH"/>
    <property type="match status" value="1"/>
</dbReference>
<evidence type="ECO:0000256" key="1">
    <source>
        <dbReference type="ARBA" id="ARBA00010396"/>
    </source>
</evidence>
<dbReference type="SUPFAM" id="SSF81799">
    <property type="entry name" value="Putative methyltransferase TM0872, insert domain"/>
    <property type="match status" value="1"/>
</dbReference>
<keyword evidence="9" id="KW-1185">Reference proteome</keyword>
<keyword evidence="6" id="KW-0175">Coiled coil</keyword>
<dbReference type="InterPro" id="IPR002903">
    <property type="entry name" value="RsmH"/>
</dbReference>
<evidence type="ECO:0000256" key="5">
    <source>
        <dbReference type="PROSITE-ProRule" id="PRU00708"/>
    </source>
</evidence>
<gene>
    <name evidence="8" type="primary">rsmH</name>
    <name evidence="8" type="ORF">SNAT2548_LOCUS343</name>
</gene>
<evidence type="ECO:0000256" key="7">
    <source>
        <dbReference type="SAM" id="MobiDB-lite"/>
    </source>
</evidence>
<dbReference type="InterPro" id="IPR023397">
    <property type="entry name" value="SAM-dep_MeTrfase_MraW_recog"/>
</dbReference>
<evidence type="ECO:0000256" key="3">
    <source>
        <dbReference type="ARBA" id="ARBA00022679"/>
    </source>
</evidence>
<feature type="compositionally biased region" description="Basic and acidic residues" evidence="7">
    <location>
        <begin position="373"/>
        <end position="386"/>
    </location>
</feature>
<evidence type="ECO:0000256" key="2">
    <source>
        <dbReference type="ARBA" id="ARBA00022603"/>
    </source>
</evidence>
<dbReference type="PANTHER" id="PTHR11265">
    <property type="entry name" value="S-ADENOSYL-METHYLTRANSFERASE MRAW"/>
    <property type="match status" value="1"/>
</dbReference>
<dbReference type="Gene3D" id="3.40.50.150">
    <property type="entry name" value="Vaccinia Virus protein VP39"/>
    <property type="match status" value="1"/>
</dbReference>
<keyword evidence="2" id="KW-0489">Methyltransferase</keyword>
<proteinExistence type="inferred from homology"/>
<feature type="coiled-coil region" evidence="6">
    <location>
        <begin position="109"/>
        <end position="209"/>
    </location>
</feature>
<dbReference type="PANTHER" id="PTHR11265:SF0">
    <property type="entry name" value="12S RRNA N4-METHYLCYTIDINE METHYLTRANSFERASE"/>
    <property type="match status" value="1"/>
</dbReference>
<comment type="caution">
    <text evidence="8">The sequence shown here is derived from an EMBL/GenBank/DDBJ whole genome shotgun (WGS) entry which is preliminary data.</text>
</comment>
<sequence>MQHSFVNFLVESYGSVEAKKLLEASHNILGSHDDEGLGALFSSSQGGAMSSGFGEGSKIFGLKHVAGPEWQSGRDAKQNKAHQHTVLRPHGLLLSGAQEKVDVWLTEQLKFTRDQLDKKSRQCEQLDAELRRLKEQQRQFVRPEELEALRDSHRQELERLSQELASERDLHQEASRLLQGQREQRDAKVQMLQEELRNLSDGLAQKEEDILNIQFSMVELQNRCSDQGALVVENADAFQKASEELAEKEEALEQAIQRQQELRQQMSAASTQLQGQVRQLSEELEHSQAAKSTAQAAVNRLQEENAALASQVQQVTSELESAREKLREQEAAAERRQSQLEDEIQGLVQLVSKSQGQAQAQDSWPSPTFALDGRGRCDLEDQHSADHGAGGAGPSFCEPTPLVPSVLIAAEIDLGAAGGRATLTVSPWQTSSDYNSVVKEFLAHHRVKPIFEQAVVLYLEARRLTCAGQVRSGEECHDLPSACEGRLASAVMCRHMLAAVTLDPATACAGLVSGHLQPIRLRWTEAAARCCELYALYHRKNPSLSHTSCSACHLPPKFVSANYLDLVCAACRKCGAALNEGVPRVQSGNMWESLPPMVADVNMSTQKLANKFVFGCRAFQLCILGFWGLHGTPKTAHSASFKSACCCESIGSIAFQESLQGGLLLVAARGCVAGDVARASVPLVPFAASFRGAAQRCLRLSQSMYGSLPRCVSALRALAGAKEWQHATELLQEMRMHSPLPDATAVNATIGACSRAAAWPQALQLLAESSDANSANVITFNATVTACARGRQWQVGLTVVQDMLRSGIQPSPSTWGAAAAACERGSHWAGALQVLDDSRTHAIEPHVITLSAVIKACGAALRWALSLSLLHEGQMSGIDLDVITFNCALGACARSARWQEAQSLLGEMERIHCLPDAVSHKLVDACVVDGSATSASHAEVSGSSRPQAVYRRSVSQDKRALDGRVYGHEPVLCRAVVEALLSSKTDAEHLVDTTFGRGGHSRALLRHLPRTSKVFAFDVDPSAVAEAERVASTDPRLMPRHAAFSSLDEVLPPDLLLRGVLADLGVSSTQLDRKHRGFSPIEDGPLDLRMNPDFGLPASQWLDTVSPEELAWVLREYGEDRDPLLAARLAEAICARRPLQSTSELAEVVAEVKAKTLGKNPFEQPARLTFQAIRSHLNKEFSELRALLAAIAPRLAVGGRAVLICFKSKEVSTVRNWLRQHEEPSRDMVAGWPEEQLLSLYPLLQRTFEEQPWCIREAERPLKPEPAEVQANTRARNARALVLEKCPRSFSHL</sequence>
<dbReference type="InterPro" id="IPR011990">
    <property type="entry name" value="TPR-like_helical_dom_sf"/>
</dbReference>
<dbReference type="Proteomes" id="UP000604046">
    <property type="component" value="Unassembled WGS sequence"/>
</dbReference>
<dbReference type="OrthoDB" id="426864at2759"/>
<evidence type="ECO:0000313" key="9">
    <source>
        <dbReference type="Proteomes" id="UP000604046"/>
    </source>
</evidence>
<dbReference type="InterPro" id="IPR029063">
    <property type="entry name" value="SAM-dependent_MTases_sf"/>
</dbReference>
<keyword evidence="3" id="KW-0808">Transferase</keyword>
<dbReference type="GO" id="GO:0005737">
    <property type="term" value="C:cytoplasm"/>
    <property type="evidence" value="ECO:0007669"/>
    <property type="project" value="TreeGrafter"/>
</dbReference>
<dbReference type="HAMAP" id="MF_01007">
    <property type="entry name" value="16SrRNA_methyltr_H"/>
    <property type="match status" value="1"/>
</dbReference>
<dbReference type="Pfam" id="PF01795">
    <property type="entry name" value="Methyltransf_5"/>
    <property type="match status" value="1"/>
</dbReference>
<feature type="region of interest" description="Disordered" evidence="7">
    <location>
        <begin position="356"/>
        <end position="396"/>
    </location>
</feature>
<feature type="compositionally biased region" description="Polar residues" evidence="7">
    <location>
        <begin position="356"/>
        <end position="366"/>
    </location>
</feature>
<dbReference type="SMR" id="A0A812G7X5"/>
<comment type="similarity">
    <text evidence="1">Belongs to the methyltransferase superfamily. RsmH family.</text>
</comment>
<evidence type="ECO:0000256" key="6">
    <source>
        <dbReference type="SAM" id="Coils"/>
    </source>
</evidence>
<organism evidence="8 9">
    <name type="scientific">Symbiodinium natans</name>
    <dbReference type="NCBI Taxonomy" id="878477"/>
    <lineage>
        <taxon>Eukaryota</taxon>
        <taxon>Sar</taxon>
        <taxon>Alveolata</taxon>
        <taxon>Dinophyceae</taxon>
        <taxon>Suessiales</taxon>
        <taxon>Symbiodiniaceae</taxon>
        <taxon>Symbiodinium</taxon>
    </lineage>
</organism>
<feature type="coiled-coil region" evidence="6">
    <location>
        <begin position="235"/>
        <end position="350"/>
    </location>
</feature>
<keyword evidence="4" id="KW-0949">S-adenosyl-L-methionine</keyword>
<dbReference type="SUPFAM" id="SSF53335">
    <property type="entry name" value="S-adenosyl-L-methionine-dependent methyltransferases"/>
    <property type="match status" value="1"/>
</dbReference>
<dbReference type="EMBL" id="CAJNDS010000014">
    <property type="protein sequence ID" value="CAE6917310.1"/>
    <property type="molecule type" value="Genomic_DNA"/>
</dbReference>